<dbReference type="GO" id="GO:0003700">
    <property type="term" value="F:DNA-binding transcription factor activity"/>
    <property type="evidence" value="ECO:0007669"/>
    <property type="project" value="TreeGrafter"/>
</dbReference>
<dbReference type="InterPro" id="IPR029016">
    <property type="entry name" value="GAF-like_dom_sf"/>
</dbReference>
<evidence type="ECO:0000259" key="4">
    <source>
        <dbReference type="PROSITE" id="PS51077"/>
    </source>
</evidence>
<proteinExistence type="predicted"/>
<dbReference type="GO" id="GO:0003677">
    <property type="term" value="F:DNA binding"/>
    <property type="evidence" value="ECO:0007669"/>
    <property type="project" value="UniProtKB-KW"/>
</dbReference>
<keyword evidence="3" id="KW-0804">Transcription</keyword>
<dbReference type="Proteomes" id="UP000248021">
    <property type="component" value="Unassembled WGS sequence"/>
</dbReference>
<accession>A0A2V3UER1</accession>
<gene>
    <name evidence="6" type="ORF">C7450_102456</name>
</gene>
<comment type="caution">
    <text evidence="6">The sequence shown here is derived from an EMBL/GenBank/DDBJ whole genome shotgun (WGS) entry which is preliminary data.</text>
</comment>
<evidence type="ECO:0000256" key="1">
    <source>
        <dbReference type="ARBA" id="ARBA00023015"/>
    </source>
</evidence>
<dbReference type="SUPFAM" id="SSF46785">
    <property type="entry name" value="Winged helix' DNA-binding domain"/>
    <property type="match status" value="1"/>
</dbReference>
<name>A0A2V3UER1_9HYPH</name>
<feature type="domain" description="IclR-ED" evidence="5">
    <location>
        <begin position="77"/>
        <end position="260"/>
    </location>
</feature>
<keyword evidence="1" id="KW-0805">Transcription regulation</keyword>
<dbReference type="Pfam" id="PF01614">
    <property type="entry name" value="IclR_C"/>
    <property type="match status" value="1"/>
</dbReference>
<dbReference type="PROSITE" id="PS51078">
    <property type="entry name" value="ICLR_ED"/>
    <property type="match status" value="1"/>
</dbReference>
<dbReference type="SMART" id="SM00346">
    <property type="entry name" value="HTH_ICLR"/>
    <property type="match status" value="1"/>
</dbReference>
<dbReference type="EMBL" id="QJJK01000002">
    <property type="protein sequence ID" value="PXW63540.1"/>
    <property type="molecule type" value="Genomic_DNA"/>
</dbReference>
<reference evidence="6 7" key="1">
    <citation type="submission" date="2018-05" db="EMBL/GenBank/DDBJ databases">
        <title>Genomic Encyclopedia of Type Strains, Phase IV (KMG-IV): sequencing the most valuable type-strain genomes for metagenomic binning, comparative biology and taxonomic classification.</title>
        <authorList>
            <person name="Goeker M."/>
        </authorList>
    </citation>
    <scope>NUCLEOTIDE SEQUENCE [LARGE SCALE GENOMIC DNA]</scope>
    <source>
        <strain evidence="6 7">DSM 6462</strain>
    </source>
</reference>
<keyword evidence="7" id="KW-1185">Reference proteome</keyword>
<evidence type="ECO:0000313" key="7">
    <source>
        <dbReference type="Proteomes" id="UP000248021"/>
    </source>
</evidence>
<dbReference type="PANTHER" id="PTHR30136">
    <property type="entry name" value="HELIX-TURN-HELIX TRANSCRIPTIONAL REGULATOR, ICLR FAMILY"/>
    <property type="match status" value="1"/>
</dbReference>
<dbReference type="Gene3D" id="3.30.450.40">
    <property type="match status" value="1"/>
</dbReference>
<sequence length="262" mass="28902">MSKHMSEGEDPDFIKSLAKGLAVIEAFGPDAPSMTLSAVAQKVGLSPGSTRRVLVTLSKLGYMTYDERDRRFHLSARTLQLGYSYLASLPAFSLIQPRLAELSDRLDESCSVMTRDGREVVCIARATAKRLQRDYMSVGTRFPAHASSSGKLLLGDLPPEEFEALYDGTKPLAAVTPFTVADRPRLKTQMEEARRQGWIYTCQETALGMASLAVPIRVGGRVRYGLSTSATLTYDGPTIIDRYLPDLLKAAEAMERFLETRN</sequence>
<dbReference type="InterPro" id="IPR036388">
    <property type="entry name" value="WH-like_DNA-bd_sf"/>
</dbReference>
<dbReference type="RefSeq" id="WP_170147109.1">
    <property type="nucleotide sequence ID" value="NZ_JAHBRY010000002.1"/>
</dbReference>
<dbReference type="GO" id="GO:0045892">
    <property type="term" value="P:negative regulation of DNA-templated transcription"/>
    <property type="evidence" value="ECO:0007669"/>
    <property type="project" value="TreeGrafter"/>
</dbReference>
<organism evidence="6 7">
    <name type="scientific">Chelatococcus asaccharovorans</name>
    <dbReference type="NCBI Taxonomy" id="28210"/>
    <lineage>
        <taxon>Bacteria</taxon>
        <taxon>Pseudomonadati</taxon>
        <taxon>Pseudomonadota</taxon>
        <taxon>Alphaproteobacteria</taxon>
        <taxon>Hyphomicrobiales</taxon>
        <taxon>Chelatococcaceae</taxon>
        <taxon>Chelatococcus</taxon>
    </lineage>
</organism>
<dbReference type="PROSITE" id="PS51077">
    <property type="entry name" value="HTH_ICLR"/>
    <property type="match status" value="1"/>
</dbReference>
<evidence type="ECO:0000259" key="5">
    <source>
        <dbReference type="PROSITE" id="PS51078"/>
    </source>
</evidence>
<keyword evidence="2" id="KW-0238">DNA-binding</keyword>
<evidence type="ECO:0000256" key="2">
    <source>
        <dbReference type="ARBA" id="ARBA00023125"/>
    </source>
</evidence>
<dbReference type="PANTHER" id="PTHR30136:SF34">
    <property type="entry name" value="TRANSCRIPTIONAL REGULATOR"/>
    <property type="match status" value="1"/>
</dbReference>
<dbReference type="Pfam" id="PF09339">
    <property type="entry name" value="HTH_IclR"/>
    <property type="match status" value="1"/>
</dbReference>
<dbReference type="AlphaFoldDB" id="A0A2V3UER1"/>
<evidence type="ECO:0000256" key="3">
    <source>
        <dbReference type="ARBA" id="ARBA00023163"/>
    </source>
</evidence>
<dbReference type="InterPro" id="IPR036390">
    <property type="entry name" value="WH_DNA-bd_sf"/>
</dbReference>
<dbReference type="InterPro" id="IPR050707">
    <property type="entry name" value="HTH_MetabolicPath_Reg"/>
</dbReference>
<dbReference type="InterPro" id="IPR005471">
    <property type="entry name" value="Tscrpt_reg_IclR_N"/>
</dbReference>
<dbReference type="Gene3D" id="1.10.10.10">
    <property type="entry name" value="Winged helix-like DNA-binding domain superfamily/Winged helix DNA-binding domain"/>
    <property type="match status" value="1"/>
</dbReference>
<feature type="domain" description="HTH iclR-type" evidence="4">
    <location>
        <begin position="14"/>
        <end position="76"/>
    </location>
</feature>
<dbReference type="InterPro" id="IPR014757">
    <property type="entry name" value="Tscrpt_reg_IclR_C"/>
</dbReference>
<protein>
    <submittedName>
        <fullName evidence="6">IclR family transcriptional regulator</fullName>
    </submittedName>
</protein>
<dbReference type="SUPFAM" id="SSF55781">
    <property type="entry name" value="GAF domain-like"/>
    <property type="match status" value="1"/>
</dbReference>
<evidence type="ECO:0000313" key="6">
    <source>
        <dbReference type="EMBL" id="PXW63540.1"/>
    </source>
</evidence>